<dbReference type="OrthoDB" id="4725912at2759"/>
<evidence type="ECO:0000313" key="2">
    <source>
        <dbReference type="Proteomes" id="UP000236290"/>
    </source>
</evidence>
<reference evidence="1 2" key="1">
    <citation type="submission" date="2017-02" db="EMBL/GenBank/DDBJ databases">
        <title>Genomes of Trichoderma spp. with biocontrol activity.</title>
        <authorList>
            <person name="Gardiner D."/>
            <person name="Kazan K."/>
            <person name="Vos C."/>
            <person name="Harvey P."/>
        </authorList>
    </citation>
    <scope>NUCLEOTIDE SEQUENCE [LARGE SCALE GENOMIC DNA]</scope>
    <source>
        <strain evidence="1 2">Tr1</strain>
    </source>
</reference>
<name>A0A2K0UQV9_TRIHA</name>
<comment type="caution">
    <text evidence="1">The sequence shown here is derived from an EMBL/GenBank/DDBJ whole genome shotgun (WGS) entry which is preliminary data.</text>
</comment>
<sequence>MTDFFSRHFSKSSSNANCSYLETNTRAYDYTSTSQTLCILPSTTNPGLLAVQYDGAPQNTPPLYSIAPHAMSPGMFIVYRGLPDPTGQAGPIGHITCSSGTSAELNMRGCAMKLKMSQVTGDFSVTGTPMGTLKWKASRLTGGSTLTLCDSNGKKLAKTKTKKARFGDQKIEMLVPYDEMVVEIAVVTAYQAKAVTERAVGSVMEVVQAVSGT</sequence>
<gene>
    <name evidence="1" type="ORF">THARTR1_00185</name>
</gene>
<accession>A0A2K0UQV9</accession>
<proteinExistence type="predicted"/>
<organism evidence="1 2">
    <name type="scientific">Trichoderma harzianum</name>
    <name type="common">Hypocrea lixii</name>
    <dbReference type="NCBI Taxonomy" id="5544"/>
    <lineage>
        <taxon>Eukaryota</taxon>
        <taxon>Fungi</taxon>
        <taxon>Dikarya</taxon>
        <taxon>Ascomycota</taxon>
        <taxon>Pezizomycotina</taxon>
        <taxon>Sordariomycetes</taxon>
        <taxon>Hypocreomycetidae</taxon>
        <taxon>Hypocreales</taxon>
        <taxon>Hypocreaceae</taxon>
        <taxon>Trichoderma</taxon>
    </lineage>
</organism>
<dbReference type="AlphaFoldDB" id="A0A2K0UQV9"/>
<dbReference type="Proteomes" id="UP000236290">
    <property type="component" value="Unassembled WGS sequence"/>
</dbReference>
<protein>
    <submittedName>
        <fullName evidence="1">Uncharacterized protein</fullName>
    </submittedName>
</protein>
<evidence type="ECO:0000313" key="1">
    <source>
        <dbReference type="EMBL" id="PNP60161.1"/>
    </source>
</evidence>
<dbReference type="EMBL" id="MTYI01000004">
    <property type="protein sequence ID" value="PNP60161.1"/>
    <property type="molecule type" value="Genomic_DNA"/>
</dbReference>